<evidence type="ECO:0000313" key="4">
    <source>
        <dbReference type="EMBL" id="RYC67061.1"/>
    </source>
</evidence>
<evidence type="ECO:0000259" key="3">
    <source>
        <dbReference type="Pfam" id="PF13472"/>
    </source>
</evidence>
<organism evidence="4 5">
    <name type="scientific">Spirosoma sordidisoli</name>
    <dbReference type="NCBI Taxonomy" id="2502893"/>
    <lineage>
        <taxon>Bacteria</taxon>
        <taxon>Pseudomonadati</taxon>
        <taxon>Bacteroidota</taxon>
        <taxon>Cytophagia</taxon>
        <taxon>Cytophagales</taxon>
        <taxon>Cytophagaceae</taxon>
        <taxon>Spirosoma</taxon>
    </lineage>
</organism>
<accession>A0A4Q2UHW2</accession>
<feature type="chain" id="PRO_5020686984" evidence="2">
    <location>
        <begin position="19"/>
        <end position="333"/>
    </location>
</feature>
<evidence type="ECO:0000313" key="5">
    <source>
        <dbReference type="Proteomes" id="UP000290407"/>
    </source>
</evidence>
<comment type="caution">
    <text evidence="4">The sequence shown here is derived from an EMBL/GenBank/DDBJ whole genome shotgun (WGS) entry which is preliminary data.</text>
</comment>
<proteinExistence type="predicted"/>
<name>A0A4Q2UHW2_9BACT</name>
<dbReference type="CDD" id="cd00229">
    <property type="entry name" value="SGNH_hydrolase"/>
    <property type="match status" value="1"/>
</dbReference>
<dbReference type="InterPro" id="IPR013830">
    <property type="entry name" value="SGNH_hydro"/>
</dbReference>
<dbReference type="AlphaFoldDB" id="A0A4Q2UHW2"/>
<dbReference type="GO" id="GO:0016788">
    <property type="term" value="F:hydrolase activity, acting on ester bonds"/>
    <property type="evidence" value="ECO:0007669"/>
    <property type="project" value="UniProtKB-ARBA"/>
</dbReference>
<evidence type="ECO:0000256" key="1">
    <source>
        <dbReference type="SAM" id="MobiDB-lite"/>
    </source>
</evidence>
<evidence type="ECO:0000256" key="2">
    <source>
        <dbReference type="SAM" id="SignalP"/>
    </source>
</evidence>
<keyword evidence="2" id="KW-0732">Signal</keyword>
<dbReference type="Proteomes" id="UP000290407">
    <property type="component" value="Unassembled WGS sequence"/>
</dbReference>
<gene>
    <name evidence="4" type="ORF">EQG79_27110</name>
</gene>
<sequence length="333" mass="36296">MRYVVGVLMLVGMARCTADYPATNTAVPPQSTGPVSTTPAPATTTPGSTPPTSPATSVDTLTALPPPRFEPDGGNLYAGTPVRLVADSLPPQAVVEYSVDQGVSWTVGDRFPLMDGGVLLARVRVGTKAAQRRSRPFSVYFNRVLIIGNSIMEHLPVPSLGWFNSNGMAASSPQHDFVYLLTQQLKALQPAVVVRLQNGGSFERNYAQMNLADWDESLRFAPDLVVVRIAENVAEDQVDRLRFETYYRNLLTRFAASAGPVKIVCSTSFWNQPRTDAIIRSVAAEKGYPVADLSALVDKPEYMASQYKNPDVARHPNDRGMQQIASLLWASIQ</sequence>
<dbReference type="Gene3D" id="3.40.50.1110">
    <property type="entry name" value="SGNH hydrolase"/>
    <property type="match status" value="1"/>
</dbReference>
<dbReference type="InterPro" id="IPR036514">
    <property type="entry name" value="SGNH_hydro_sf"/>
</dbReference>
<dbReference type="Pfam" id="PF13472">
    <property type="entry name" value="Lipase_GDSL_2"/>
    <property type="match status" value="1"/>
</dbReference>
<feature type="signal peptide" evidence="2">
    <location>
        <begin position="1"/>
        <end position="18"/>
    </location>
</feature>
<dbReference type="SUPFAM" id="SSF52266">
    <property type="entry name" value="SGNH hydrolase"/>
    <property type="match status" value="1"/>
</dbReference>
<feature type="region of interest" description="Disordered" evidence="1">
    <location>
        <begin position="24"/>
        <end position="72"/>
    </location>
</feature>
<dbReference type="EMBL" id="SBLB01000010">
    <property type="protein sequence ID" value="RYC67061.1"/>
    <property type="molecule type" value="Genomic_DNA"/>
</dbReference>
<feature type="domain" description="SGNH hydrolase-type esterase" evidence="3">
    <location>
        <begin position="147"/>
        <end position="322"/>
    </location>
</feature>
<keyword evidence="5" id="KW-1185">Reference proteome</keyword>
<protein>
    <submittedName>
        <fullName evidence="4">SGNH/GDSL hydrolase family protein</fullName>
    </submittedName>
</protein>
<feature type="compositionally biased region" description="Low complexity" evidence="1">
    <location>
        <begin position="32"/>
        <end position="47"/>
    </location>
</feature>
<reference evidence="4 5" key="1">
    <citation type="submission" date="2019-01" db="EMBL/GenBank/DDBJ databases">
        <title>Spirosoma flava sp. nov., a propanil-degrading bacterium isolated from herbicide-contaminated soil.</title>
        <authorList>
            <person name="Zhang L."/>
            <person name="Jiang J.-D."/>
        </authorList>
    </citation>
    <scope>NUCLEOTIDE SEQUENCE [LARGE SCALE GENOMIC DNA]</scope>
    <source>
        <strain evidence="4 5">TY50</strain>
    </source>
</reference>
<keyword evidence="4" id="KW-0378">Hydrolase</keyword>